<evidence type="ECO:0000313" key="1">
    <source>
        <dbReference type="EMBL" id="HEF66083.1"/>
    </source>
</evidence>
<dbReference type="AlphaFoldDB" id="A0A7C1FT73"/>
<comment type="caution">
    <text evidence="1">The sequence shown here is derived from an EMBL/GenBank/DDBJ whole genome shotgun (WGS) entry which is preliminary data.</text>
</comment>
<proteinExistence type="predicted"/>
<sequence>MVDVLGPTIRQSTLWRRIQLALLHCGGTVLGGLFCGLLLRWLGQVLLPFELERTAHTWLTVVVLVLALVADLTVGRWRTRSLIHRQVPPRLFARGAACASFAWGLELGIGLSTRWPSLQLVGLAALSLLTGNPLSSALLFGSFGLTRGLATITGAWLLWGRHTSPGATWLIAGQRRLRLLPSLAAVGCITLLVYT</sequence>
<dbReference type="EMBL" id="DSJL01000011">
    <property type="protein sequence ID" value="HEF66083.1"/>
    <property type="molecule type" value="Genomic_DNA"/>
</dbReference>
<gene>
    <name evidence="1" type="ORF">ENP47_10885</name>
</gene>
<reference evidence="1" key="1">
    <citation type="journal article" date="2020" name="mSystems">
        <title>Genome- and Community-Level Interaction Insights into Carbon Utilization and Element Cycling Functions of Hydrothermarchaeota in Hydrothermal Sediment.</title>
        <authorList>
            <person name="Zhou Z."/>
            <person name="Liu Y."/>
            <person name="Xu W."/>
            <person name="Pan J."/>
            <person name="Luo Z.H."/>
            <person name="Li M."/>
        </authorList>
    </citation>
    <scope>NUCLEOTIDE SEQUENCE [LARGE SCALE GENOMIC DNA]</scope>
    <source>
        <strain evidence="1">SpSt-222</strain>
    </source>
</reference>
<accession>A0A7C1FT73</accession>
<protein>
    <submittedName>
        <fullName evidence="1">Uncharacterized protein</fullName>
    </submittedName>
</protein>
<name>A0A7C1FT73_THERO</name>
<organism evidence="1">
    <name type="scientific">Thermomicrobium roseum</name>
    <dbReference type="NCBI Taxonomy" id="500"/>
    <lineage>
        <taxon>Bacteria</taxon>
        <taxon>Pseudomonadati</taxon>
        <taxon>Thermomicrobiota</taxon>
        <taxon>Thermomicrobia</taxon>
        <taxon>Thermomicrobiales</taxon>
        <taxon>Thermomicrobiaceae</taxon>
        <taxon>Thermomicrobium</taxon>
    </lineage>
</organism>